<dbReference type="Gene3D" id="3.10.20.90">
    <property type="entry name" value="Phosphatidylinositol 3-kinase Catalytic Subunit, Chain A, domain 1"/>
    <property type="match status" value="1"/>
</dbReference>
<evidence type="ECO:0000256" key="5">
    <source>
        <dbReference type="SAM" id="MobiDB-lite"/>
    </source>
</evidence>
<dbReference type="GO" id="GO:0032435">
    <property type="term" value="P:negative regulation of proteasomal ubiquitin-dependent protein catabolic process"/>
    <property type="evidence" value="ECO:0007669"/>
    <property type="project" value="TreeGrafter"/>
</dbReference>
<dbReference type="GO" id="GO:0008270">
    <property type="term" value="F:zinc ion binding"/>
    <property type="evidence" value="ECO:0007669"/>
    <property type="project" value="UniProtKB-KW"/>
</dbReference>
<dbReference type="PANTHER" id="PTHR46340">
    <property type="entry name" value="UBX DOMAIN-CONTAINING PROTEIN 1"/>
    <property type="match status" value="1"/>
</dbReference>
<dbReference type="GO" id="GO:1903094">
    <property type="term" value="P:negative regulation of protein K48-linked deubiquitination"/>
    <property type="evidence" value="ECO:0007669"/>
    <property type="project" value="TreeGrafter"/>
</dbReference>
<keyword evidence="4" id="KW-0862">Zinc</keyword>
<keyword evidence="4" id="KW-0863">Zinc-finger</keyword>
<protein>
    <recommendedName>
        <fullName evidence="6">C2H2-type domain-containing protein</fullName>
    </recommendedName>
</protein>
<feature type="region of interest" description="Disordered" evidence="5">
    <location>
        <begin position="123"/>
        <end position="242"/>
    </location>
</feature>
<dbReference type="OrthoDB" id="10254930at2759"/>
<dbReference type="AlphaFoldDB" id="A0A9P8XZC5"/>
<dbReference type="GO" id="GO:0031397">
    <property type="term" value="P:negative regulation of protein ubiquitination"/>
    <property type="evidence" value="ECO:0007669"/>
    <property type="project" value="TreeGrafter"/>
</dbReference>
<evidence type="ECO:0000256" key="3">
    <source>
        <dbReference type="ARBA" id="ARBA00023054"/>
    </source>
</evidence>
<proteinExistence type="predicted"/>
<dbReference type="GeneID" id="70178058"/>
<keyword evidence="3" id="KW-0175">Coiled coil</keyword>
<dbReference type="CDD" id="cd01767">
    <property type="entry name" value="UBX"/>
    <property type="match status" value="1"/>
</dbReference>
<dbReference type="InterPro" id="IPR057766">
    <property type="entry name" value="Znf-C2H2_OTU1-like_C"/>
</dbReference>
<feature type="compositionally biased region" description="Basic and acidic residues" evidence="5">
    <location>
        <begin position="131"/>
        <end position="209"/>
    </location>
</feature>
<keyword evidence="2" id="KW-0963">Cytoplasm</keyword>
<sequence>MASDLETLLEMGFDKARAELAVKQSGGLQGAMDWLEKTQDTPLDELQAEAEEAKLNAKPLAEGAVAMSLVCNECGKKFRNQDAAEFHASKTEHTDFSESTEEIAPLTEEEKKARLEELRQKVKAKKAAMSEMDKEEAKKNEKIRQKATRETQDMKEELARKEQIKEAAKKRQEKADDIEAKRRIKAKIEADKEERRRKAEEAKAAREGRPVPSASAASSSTPTAPAAAAAAAPRAAANHSEARLRLQTSGGNVMKTLPAETTLFEVAQMLQDENGITVTKFIMNFPKKVYEGHLDFGKTLKEAGLTPNAALIVQ</sequence>
<comment type="subcellular location">
    <subcellularLocation>
        <location evidence="1">Cytoplasm</location>
    </subcellularLocation>
</comment>
<dbReference type="InterPro" id="IPR029071">
    <property type="entry name" value="Ubiquitin-like_domsf"/>
</dbReference>
<dbReference type="PROSITE" id="PS50157">
    <property type="entry name" value="ZINC_FINGER_C2H2_2"/>
    <property type="match status" value="1"/>
</dbReference>
<dbReference type="PANTHER" id="PTHR46340:SF1">
    <property type="entry name" value="UBX DOMAIN-CONTAINING PROTEIN 1"/>
    <property type="match status" value="1"/>
</dbReference>
<evidence type="ECO:0000313" key="8">
    <source>
        <dbReference type="Proteomes" id="UP000756346"/>
    </source>
</evidence>
<dbReference type="RefSeq" id="XP_046009139.1">
    <property type="nucleotide sequence ID" value="XM_046148512.1"/>
</dbReference>
<dbReference type="GO" id="GO:0005634">
    <property type="term" value="C:nucleus"/>
    <property type="evidence" value="ECO:0007669"/>
    <property type="project" value="TreeGrafter"/>
</dbReference>
<dbReference type="InterPro" id="IPR013087">
    <property type="entry name" value="Znf_C2H2_type"/>
</dbReference>
<dbReference type="GO" id="GO:0036435">
    <property type="term" value="F:K48-linked polyubiquitin modification-dependent protein binding"/>
    <property type="evidence" value="ECO:0007669"/>
    <property type="project" value="TreeGrafter"/>
</dbReference>
<gene>
    <name evidence="7" type="ORF">B0I36DRAFT_151068</name>
</gene>
<dbReference type="Proteomes" id="UP000756346">
    <property type="component" value="Unassembled WGS sequence"/>
</dbReference>
<evidence type="ECO:0000259" key="6">
    <source>
        <dbReference type="PROSITE" id="PS50157"/>
    </source>
</evidence>
<organism evidence="7 8">
    <name type="scientific">Microdochium trichocladiopsis</name>
    <dbReference type="NCBI Taxonomy" id="1682393"/>
    <lineage>
        <taxon>Eukaryota</taxon>
        <taxon>Fungi</taxon>
        <taxon>Dikarya</taxon>
        <taxon>Ascomycota</taxon>
        <taxon>Pezizomycotina</taxon>
        <taxon>Sordariomycetes</taxon>
        <taxon>Xylariomycetidae</taxon>
        <taxon>Xylariales</taxon>
        <taxon>Microdochiaceae</taxon>
        <taxon>Microdochium</taxon>
    </lineage>
</organism>
<dbReference type="Pfam" id="PF24560">
    <property type="entry name" value="zf-C2H2_OTU1_C"/>
    <property type="match status" value="1"/>
</dbReference>
<evidence type="ECO:0000256" key="1">
    <source>
        <dbReference type="ARBA" id="ARBA00004496"/>
    </source>
</evidence>
<keyword evidence="8" id="KW-1185">Reference proteome</keyword>
<dbReference type="Pfam" id="PF00789">
    <property type="entry name" value="UBX"/>
    <property type="match status" value="1"/>
</dbReference>
<dbReference type="PROSITE" id="PS00028">
    <property type="entry name" value="ZINC_FINGER_C2H2_1"/>
    <property type="match status" value="1"/>
</dbReference>
<dbReference type="EMBL" id="JAGTJQ010000008">
    <property type="protein sequence ID" value="KAH7025922.1"/>
    <property type="molecule type" value="Genomic_DNA"/>
</dbReference>
<feature type="compositionally biased region" description="Low complexity" evidence="5">
    <location>
        <begin position="212"/>
        <end position="237"/>
    </location>
</feature>
<reference evidence="7" key="1">
    <citation type="journal article" date="2021" name="Nat. Commun.">
        <title>Genetic determinants of endophytism in the Arabidopsis root mycobiome.</title>
        <authorList>
            <person name="Mesny F."/>
            <person name="Miyauchi S."/>
            <person name="Thiergart T."/>
            <person name="Pickel B."/>
            <person name="Atanasova L."/>
            <person name="Karlsson M."/>
            <person name="Huettel B."/>
            <person name="Barry K.W."/>
            <person name="Haridas S."/>
            <person name="Chen C."/>
            <person name="Bauer D."/>
            <person name="Andreopoulos W."/>
            <person name="Pangilinan J."/>
            <person name="LaButti K."/>
            <person name="Riley R."/>
            <person name="Lipzen A."/>
            <person name="Clum A."/>
            <person name="Drula E."/>
            <person name="Henrissat B."/>
            <person name="Kohler A."/>
            <person name="Grigoriev I.V."/>
            <person name="Martin F.M."/>
            <person name="Hacquard S."/>
        </authorList>
    </citation>
    <scope>NUCLEOTIDE SEQUENCE</scope>
    <source>
        <strain evidence="7">MPI-CAGE-CH-0230</strain>
    </source>
</reference>
<feature type="domain" description="C2H2-type" evidence="6">
    <location>
        <begin position="69"/>
        <end position="98"/>
    </location>
</feature>
<evidence type="ECO:0000256" key="4">
    <source>
        <dbReference type="PROSITE-ProRule" id="PRU00042"/>
    </source>
</evidence>
<evidence type="ECO:0000256" key="2">
    <source>
        <dbReference type="ARBA" id="ARBA00022490"/>
    </source>
</evidence>
<dbReference type="Pfam" id="PF22562">
    <property type="entry name" value="UBA_7"/>
    <property type="match status" value="1"/>
</dbReference>
<dbReference type="InterPro" id="IPR009060">
    <property type="entry name" value="UBA-like_sf"/>
</dbReference>
<keyword evidence="4" id="KW-0479">Metal-binding</keyword>
<dbReference type="SUPFAM" id="SSF46934">
    <property type="entry name" value="UBA-like"/>
    <property type="match status" value="1"/>
</dbReference>
<dbReference type="Gene3D" id="1.10.8.10">
    <property type="entry name" value="DNA helicase RuvA subunit, C-terminal domain"/>
    <property type="match status" value="1"/>
</dbReference>
<dbReference type="InterPro" id="IPR015940">
    <property type="entry name" value="UBA"/>
</dbReference>
<dbReference type="GO" id="GO:0005737">
    <property type="term" value="C:cytoplasm"/>
    <property type="evidence" value="ECO:0007669"/>
    <property type="project" value="UniProtKB-SubCell"/>
</dbReference>
<dbReference type="InterPro" id="IPR001012">
    <property type="entry name" value="UBX_dom"/>
</dbReference>
<name>A0A9P8XZC5_9PEZI</name>
<comment type="caution">
    <text evidence="7">The sequence shown here is derived from an EMBL/GenBank/DDBJ whole genome shotgun (WGS) entry which is preliminary data.</text>
</comment>
<accession>A0A9P8XZC5</accession>
<dbReference type="SUPFAM" id="SSF54236">
    <property type="entry name" value="Ubiquitin-like"/>
    <property type="match status" value="1"/>
</dbReference>
<evidence type="ECO:0000313" key="7">
    <source>
        <dbReference type="EMBL" id="KAH7025922.1"/>
    </source>
</evidence>